<dbReference type="GO" id="GO:0016763">
    <property type="term" value="F:pentosyltransferase activity"/>
    <property type="evidence" value="ECO:0007669"/>
    <property type="project" value="TreeGrafter"/>
</dbReference>
<dbReference type="RefSeq" id="WP_053380724.1">
    <property type="nucleotide sequence ID" value="NZ_CP011801.1"/>
</dbReference>
<feature type="transmembrane region" description="Helical" evidence="8">
    <location>
        <begin position="209"/>
        <end position="229"/>
    </location>
</feature>
<feature type="transmembrane region" description="Helical" evidence="8">
    <location>
        <begin position="141"/>
        <end position="159"/>
    </location>
</feature>
<dbReference type="InterPro" id="IPR050297">
    <property type="entry name" value="LipidA_mod_glycosyltrf_83"/>
</dbReference>
<dbReference type="GO" id="GO:0009103">
    <property type="term" value="P:lipopolysaccharide biosynthetic process"/>
    <property type="evidence" value="ECO:0007669"/>
    <property type="project" value="UniProtKB-ARBA"/>
</dbReference>
<evidence type="ECO:0000313" key="10">
    <source>
        <dbReference type="EMBL" id="ALA59767.1"/>
    </source>
</evidence>
<dbReference type="Proteomes" id="UP000069205">
    <property type="component" value="Chromosome"/>
</dbReference>
<feature type="transmembrane region" description="Helical" evidence="8">
    <location>
        <begin position="115"/>
        <end position="135"/>
    </location>
</feature>
<dbReference type="EMBL" id="CP011801">
    <property type="protein sequence ID" value="ALA59767.1"/>
    <property type="molecule type" value="Genomic_DNA"/>
</dbReference>
<keyword evidence="11" id="KW-1185">Reference proteome</keyword>
<evidence type="ECO:0000259" key="9">
    <source>
        <dbReference type="Pfam" id="PF13231"/>
    </source>
</evidence>
<keyword evidence="5 8" id="KW-0812">Transmembrane</keyword>
<evidence type="ECO:0000256" key="4">
    <source>
        <dbReference type="ARBA" id="ARBA00022679"/>
    </source>
</evidence>
<keyword evidence="6 8" id="KW-1133">Transmembrane helix</keyword>
<dbReference type="KEGG" id="nmv:NITMOv2_3375"/>
<feature type="transmembrane region" description="Helical" evidence="8">
    <location>
        <begin position="90"/>
        <end position="108"/>
    </location>
</feature>
<dbReference type="InterPro" id="IPR038731">
    <property type="entry name" value="RgtA/B/C-like"/>
</dbReference>
<feature type="transmembrane region" description="Helical" evidence="8">
    <location>
        <begin position="269"/>
        <end position="295"/>
    </location>
</feature>
<organism evidence="10 11">
    <name type="scientific">Nitrospira moscoviensis</name>
    <dbReference type="NCBI Taxonomy" id="42253"/>
    <lineage>
        <taxon>Bacteria</taxon>
        <taxon>Pseudomonadati</taxon>
        <taxon>Nitrospirota</taxon>
        <taxon>Nitrospiria</taxon>
        <taxon>Nitrospirales</taxon>
        <taxon>Nitrospiraceae</taxon>
        <taxon>Nitrospira</taxon>
    </lineage>
</organism>
<reference evidence="10 11" key="1">
    <citation type="journal article" date="2015" name="Proc. Natl. Acad. Sci. U.S.A.">
        <title>Expanded metabolic versatility of ubiquitous nitrite-oxidizing bacteria from the genus Nitrospira.</title>
        <authorList>
            <person name="Koch H."/>
            <person name="Lucker S."/>
            <person name="Albertsen M."/>
            <person name="Kitzinger K."/>
            <person name="Herbold C."/>
            <person name="Spieck E."/>
            <person name="Nielsen P.H."/>
            <person name="Wagner M."/>
            <person name="Daims H."/>
        </authorList>
    </citation>
    <scope>NUCLEOTIDE SEQUENCE [LARGE SCALE GENOMIC DNA]</scope>
    <source>
        <strain evidence="10 11">NSP M-1</strain>
    </source>
</reference>
<feature type="transmembrane region" description="Helical" evidence="8">
    <location>
        <begin position="307"/>
        <end position="328"/>
    </location>
</feature>
<evidence type="ECO:0000256" key="1">
    <source>
        <dbReference type="ARBA" id="ARBA00004651"/>
    </source>
</evidence>
<keyword evidence="4" id="KW-0808">Transferase</keyword>
<evidence type="ECO:0000256" key="2">
    <source>
        <dbReference type="ARBA" id="ARBA00022475"/>
    </source>
</evidence>
<name>A0A0K2GGM0_NITMO</name>
<feature type="transmembrane region" description="Helical" evidence="8">
    <location>
        <begin position="340"/>
        <end position="358"/>
    </location>
</feature>
<dbReference type="PATRIC" id="fig|42253.5.peg.3329"/>
<dbReference type="Pfam" id="PF13231">
    <property type="entry name" value="PMT_2"/>
    <property type="match status" value="1"/>
</dbReference>
<evidence type="ECO:0000256" key="3">
    <source>
        <dbReference type="ARBA" id="ARBA00022676"/>
    </source>
</evidence>
<dbReference type="STRING" id="42253.NITMOv2_3375"/>
<keyword evidence="7 8" id="KW-0472">Membrane</keyword>
<feature type="transmembrane region" description="Helical" evidence="8">
    <location>
        <begin position="166"/>
        <end position="182"/>
    </location>
</feature>
<keyword evidence="2" id="KW-1003">Cell membrane</keyword>
<dbReference type="PANTHER" id="PTHR33908:SF11">
    <property type="entry name" value="MEMBRANE PROTEIN"/>
    <property type="match status" value="1"/>
</dbReference>
<gene>
    <name evidence="10" type="ORF">NITMOv2_3375</name>
</gene>
<evidence type="ECO:0000256" key="8">
    <source>
        <dbReference type="SAM" id="Phobius"/>
    </source>
</evidence>
<dbReference type="GO" id="GO:0005886">
    <property type="term" value="C:plasma membrane"/>
    <property type="evidence" value="ECO:0007669"/>
    <property type="project" value="UniProtKB-SubCell"/>
</dbReference>
<comment type="subcellular location">
    <subcellularLocation>
        <location evidence="1">Cell membrane</location>
        <topology evidence="1">Multi-pass membrane protein</topology>
    </subcellularLocation>
</comment>
<evidence type="ECO:0000256" key="6">
    <source>
        <dbReference type="ARBA" id="ARBA00022989"/>
    </source>
</evidence>
<evidence type="ECO:0000256" key="5">
    <source>
        <dbReference type="ARBA" id="ARBA00022692"/>
    </source>
</evidence>
<accession>A0A0K2GGM0</accession>
<evidence type="ECO:0000313" key="11">
    <source>
        <dbReference type="Proteomes" id="UP000069205"/>
    </source>
</evidence>
<feature type="transmembrane region" description="Helical" evidence="8">
    <location>
        <begin position="188"/>
        <end position="204"/>
    </location>
</feature>
<sequence length="550" mass="61021">MAPSPVSTSEKSGTTPWGLLSLIVLAAGVIRVYFMTGFQGTDDLIFAKVAHNIAHGNLTPGTYIGTLRYGFNLPLAAATVVLGFNEFALTAYPLIASLATIVILYFLGEHLFGRAVGLLAATLTAFCTLDVIWAGRIQADAPLLMLMTWSCLLFLKAINRKEDMRAANRLLFMSGVLLGVGYTTKNVAIFLWPLFAFLAWYCAIGLFRLLWAASGFLAVFAAESAFFLWQTGDPLYTFTVQALHNKKVAAIVSAGSSEDLLSWPLAYPYWAFFGLQHVGLTFYLAAVAYAGYLLVRNTSMPVATRPVVVLLAWFLSVLAILTFYVMSWDPFVLIWKQPNYMLMFLPPVLILTAAWLMAMPLKWRSVAVACYAGTSLLFAGVEREVLAAESANARAAAQWYLEEGREQPVYCGVRDCGMVAMFTHYGDESKLIPYDDPFRNVAHVVDLSRARSGAVVVNQHWLKRSVESISHENRRLIASPPSDWKLIRVFKHESHGVLYWGTKLLLEGAERGWAPQPFVRLIERKVREAVEPDPLRIYQVGESVEAAKTS</sequence>
<keyword evidence="3" id="KW-0328">Glycosyltransferase</keyword>
<dbReference type="PANTHER" id="PTHR33908">
    <property type="entry name" value="MANNOSYLTRANSFERASE YKCB-RELATED"/>
    <property type="match status" value="1"/>
</dbReference>
<feature type="domain" description="Glycosyltransferase RgtA/B/C/D-like" evidence="9">
    <location>
        <begin position="76"/>
        <end position="228"/>
    </location>
</feature>
<protein>
    <recommendedName>
        <fullName evidence="9">Glycosyltransferase RgtA/B/C/D-like domain-containing protein</fullName>
    </recommendedName>
</protein>
<feature type="transmembrane region" description="Helical" evidence="8">
    <location>
        <begin position="15"/>
        <end position="34"/>
    </location>
</feature>
<evidence type="ECO:0000256" key="7">
    <source>
        <dbReference type="ARBA" id="ARBA00023136"/>
    </source>
</evidence>
<proteinExistence type="predicted"/>
<dbReference type="AlphaFoldDB" id="A0A0K2GGM0"/>